<name>A0AAE1FZC4_PETCI</name>
<feature type="domain" description="Sulfotransferase" evidence="3">
    <location>
        <begin position="60"/>
        <end position="339"/>
    </location>
</feature>
<dbReference type="InterPro" id="IPR027417">
    <property type="entry name" value="P-loop_NTPase"/>
</dbReference>
<accession>A0AAE1FZC4</accession>
<evidence type="ECO:0000313" key="5">
    <source>
        <dbReference type="Proteomes" id="UP001286313"/>
    </source>
</evidence>
<dbReference type="InterPro" id="IPR000863">
    <property type="entry name" value="Sulfotransferase_dom"/>
</dbReference>
<keyword evidence="2" id="KW-0808">Transferase</keyword>
<dbReference type="Proteomes" id="UP001286313">
    <property type="component" value="Unassembled WGS sequence"/>
</dbReference>
<dbReference type="AlphaFoldDB" id="A0AAE1FZC4"/>
<dbReference type="SUPFAM" id="SSF52540">
    <property type="entry name" value="P-loop containing nucleoside triphosphate hydrolases"/>
    <property type="match status" value="1"/>
</dbReference>
<keyword evidence="5" id="KW-1185">Reference proteome</keyword>
<dbReference type="Gene3D" id="3.40.50.300">
    <property type="entry name" value="P-loop containing nucleotide triphosphate hydrolases"/>
    <property type="match status" value="1"/>
</dbReference>
<evidence type="ECO:0000259" key="3">
    <source>
        <dbReference type="Pfam" id="PF00685"/>
    </source>
</evidence>
<comment type="caution">
    <text evidence="4">The sequence shown here is derived from an EMBL/GenBank/DDBJ whole genome shotgun (WGS) entry which is preliminary data.</text>
</comment>
<comment type="similarity">
    <text evidence="1">Belongs to the sulfotransferase 1 family.</text>
</comment>
<dbReference type="PANTHER" id="PTHR11783">
    <property type="entry name" value="SULFOTRANSFERASE SULT"/>
    <property type="match status" value="1"/>
</dbReference>
<evidence type="ECO:0000256" key="1">
    <source>
        <dbReference type="ARBA" id="ARBA00005771"/>
    </source>
</evidence>
<dbReference type="Pfam" id="PF00685">
    <property type="entry name" value="Sulfotransfer_1"/>
    <property type="match status" value="1"/>
</dbReference>
<evidence type="ECO:0000313" key="4">
    <source>
        <dbReference type="EMBL" id="KAK3883482.1"/>
    </source>
</evidence>
<evidence type="ECO:0000256" key="2">
    <source>
        <dbReference type="ARBA" id="ARBA00022679"/>
    </source>
</evidence>
<organism evidence="4 5">
    <name type="scientific">Petrolisthes cinctipes</name>
    <name type="common">Flat porcelain crab</name>
    <dbReference type="NCBI Taxonomy" id="88211"/>
    <lineage>
        <taxon>Eukaryota</taxon>
        <taxon>Metazoa</taxon>
        <taxon>Ecdysozoa</taxon>
        <taxon>Arthropoda</taxon>
        <taxon>Crustacea</taxon>
        <taxon>Multicrustacea</taxon>
        <taxon>Malacostraca</taxon>
        <taxon>Eumalacostraca</taxon>
        <taxon>Eucarida</taxon>
        <taxon>Decapoda</taxon>
        <taxon>Pleocyemata</taxon>
        <taxon>Anomura</taxon>
        <taxon>Galatheoidea</taxon>
        <taxon>Porcellanidae</taxon>
        <taxon>Petrolisthes</taxon>
    </lineage>
</organism>
<protein>
    <recommendedName>
        <fullName evidence="3">Sulfotransferase domain-containing protein</fullName>
    </recommendedName>
</protein>
<gene>
    <name evidence="4" type="ORF">Pcinc_012181</name>
</gene>
<sequence length="351" mass="40508">MKLGSDHEVEMVDGEELAQLKRDFTGYTFGLVRLNPGHWIFPSDFMKFADKLYNFKFKANDVLIMTYMKCGTTWMQEMVWTMRNNSNLDHAATDDAINSRVPFLECDMFLGSTAVPPPDPESSLCKEFAQLCPGKNPEDGFFLQMADAIPEPRTIKTHLPLSLFPPELLDTVKIVYVARDPGDVAVSYYHHAMLFKSAGYVGSFESFISNFMDDNLLYGPYWLHVKEAWEKRNHPNLHFVFYEDLKADIMGELKKLDTFLGTNVNPHQINKIRDFTRFEKMQERGNVFTQTGEPDPFTIPMIANQHGGFFRKGKSGGWRERMNDNQVKLMEEWTTQRFTSNGITFNSPRLE</sequence>
<reference evidence="4" key="1">
    <citation type="submission" date="2023-10" db="EMBL/GenBank/DDBJ databases">
        <title>Genome assemblies of two species of porcelain crab, Petrolisthes cinctipes and Petrolisthes manimaculis (Anomura: Porcellanidae).</title>
        <authorList>
            <person name="Angst P."/>
        </authorList>
    </citation>
    <scope>NUCLEOTIDE SEQUENCE</scope>
    <source>
        <strain evidence="4">PB745_01</strain>
        <tissue evidence="4">Gill</tissue>
    </source>
</reference>
<dbReference type="GO" id="GO:0008146">
    <property type="term" value="F:sulfotransferase activity"/>
    <property type="evidence" value="ECO:0007669"/>
    <property type="project" value="InterPro"/>
</dbReference>
<dbReference type="EMBL" id="JAWQEG010000987">
    <property type="protein sequence ID" value="KAK3883482.1"/>
    <property type="molecule type" value="Genomic_DNA"/>
</dbReference>
<proteinExistence type="inferred from homology"/>